<gene>
    <name evidence="2" type="ORF">BDA99DRAFT_561528</name>
</gene>
<reference evidence="2" key="2">
    <citation type="submission" date="2023-02" db="EMBL/GenBank/DDBJ databases">
        <authorList>
            <consortium name="DOE Joint Genome Institute"/>
            <person name="Mondo S.J."/>
            <person name="Chang Y."/>
            <person name="Wang Y."/>
            <person name="Ahrendt S."/>
            <person name="Andreopoulos W."/>
            <person name="Barry K."/>
            <person name="Beard J."/>
            <person name="Benny G.L."/>
            <person name="Blankenship S."/>
            <person name="Bonito G."/>
            <person name="Cuomo C."/>
            <person name="Desiro A."/>
            <person name="Gervers K.A."/>
            <person name="Hundley H."/>
            <person name="Kuo A."/>
            <person name="LaButti K."/>
            <person name="Lang B.F."/>
            <person name="Lipzen A."/>
            <person name="O'Donnell K."/>
            <person name="Pangilinan J."/>
            <person name="Reynolds N."/>
            <person name="Sandor L."/>
            <person name="Smith M.W."/>
            <person name="Tsang A."/>
            <person name="Grigoriev I.V."/>
            <person name="Stajich J.E."/>
            <person name="Spatafora J.W."/>
        </authorList>
    </citation>
    <scope>NUCLEOTIDE SEQUENCE</scope>
    <source>
        <strain evidence="2">RSA 2281</strain>
    </source>
</reference>
<comment type="caution">
    <text evidence="2">The sequence shown here is derived from an EMBL/GenBank/DDBJ whole genome shotgun (WGS) entry which is preliminary data.</text>
</comment>
<dbReference type="AlphaFoldDB" id="A0AAD5K765"/>
<organism evidence="2 3">
    <name type="scientific">Phascolomyces articulosus</name>
    <dbReference type="NCBI Taxonomy" id="60185"/>
    <lineage>
        <taxon>Eukaryota</taxon>
        <taxon>Fungi</taxon>
        <taxon>Fungi incertae sedis</taxon>
        <taxon>Mucoromycota</taxon>
        <taxon>Mucoromycotina</taxon>
        <taxon>Mucoromycetes</taxon>
        <taxon>Mucorales</taxon>
        <taxon>Lichtheimiaceae</taxon>
        <taxon>Phascolomyces</taxon>
    </lineage>
</organism>
<feature type="transmembrane region" description="Helical" evidence="1">
    <location>
        <begin position="687"/>
        <end position="706"/>
    </location>
</feature>
<proteinExistence type="predicted"/>
<protein>
    <submittedName>
        <fullName evidence="2">Uncharacterized protein</fullName>
    </submittedName>
</protein>
<evidence type="ECO:0000256" key="1">
    <source>
        <dbReference type="SAM" id="Phobius"/>
    </source>
</evidence>
<dbReference type="Proteomes" id="UP001209540">
    <property type="component" value="Unassembled WGS sequence"/>
</dbReference>
<keyword evidence="3" id="KW-1185">Reference proteome</keyword>
<accession>A0AAD5K765</accession>
<dbReference type="EMBL" id="JAIXMP010000019">
    <property type="protein sequence ID" value="KAI9258092.1"/>
    <property type="molecule type" value="Genomic_DNA"/>
</dbReference>
<evidence type="ECO:0000313" key="3">
    <source>
        <dbReference type="Proteomes" id="UP001209540"/>
    </source>
</evidence>
<keyword evidence="1" id="KW-1133">Transmembrane helix</keyword>
<feature type="transmembrane region" description="Helical" evidence="1">
    <location>
        <begin position="1025"/>
        <end position="1043"/>
    </location>
</feature>
<sequence>MHSAISVNQRAIQIVPYSKKDKGVIRITQLSLIDIRYSYKNFRDGPIPYFPIGWIEGYYADTVTILYYLVPDHESFQIAVDIGLVSNLGIDWEWWKNNIIANGIFYTQELKFYVPGKSIACQMQAIKNLYQDRKNCMETIALLKKCTKEEAAYIRFLYPNIESWDNAVACSQSFEKICKSAQAQMVFTWECVVSRYEYHSSEDYSKGLPSDCLFHYNNDYSNDNNNLDNPTTQLYYNNNNNNSILYHMTTVFHELIQTVRNTDNNTNSSQFESIFTSKRHLFHMSNHELRYCIFPLIELFYSEGTMFPTPPLLICQAFLDQLSRITTKEAIVPAQRLHAYLANCAIPELFGSFYGRIPSDFWLKTDRNDQASTKEKVSHPMIISTRSFRVPSLDILAKAGFSFKGIPAHNKETYERDDDINATIAGPTFCSLFISHTGEKQANILAINALDLRYNYRNFEAFRNSELFKQYSKDQHRGTEIQGYFCDFMHILGFLIPDEPSFDIAVSNKILPPLISLDWNWWQKNILASRNHYSDLIQKFLHPEIGEQTYNQLKYLGNHFSCLELIAASSSIHGYNAYTITVAIAFFHPGLDLSRSELLYNHSLVLLDGQTQENHTELFLRQRIDDYNKIVDQATRLNIRYLLHRDSSGALKDVAIKKRTILSTVTGTVSVIAAAIRTTRATTTTTAAAILIAVVIAIITAIVLAINNSLRSTQVTCNEQQKNKNKKIDGRTRISITKRSDIMGRMTYRKPPVFGDINYEFKKDILEVPIIDLISTATNFNFDVFGYYEILLDMLHAVRMFYMDCQEPKKIEYFSELLELFIGDFNGRLRPGWVLKLPDMNKEELREWNISEKNIPSLYFFDRKGFSIQGVAPRKDLIQGVRVSVGDKTVEMQTISLLDIRLIDFYSVKRKPYNVWVGSEAMKQLMEYYVDHIIKISKLIPDRQSFEIAVKANIIPVNLRISWAWWHREIIQERAKEYENDNGTVDLSKETIDLLKYLDSKFNRVVNPNPFEMVLDKMTNNSPHFVYVSLVLIFTALSLIQVLQGFDVFPSSS</sequence>
<reference evidence="2" key="1">
    <citation type="journal article" date="2022" name="IScience">
        <title>Evolution of zygomycete secretomes and the origins of terrestrial fungal ecologies.</title>
        <authorList>
            <person name="Chang Y."/>
            <person name="Wang Y."/>
            <person name="Mondo S."/>
            <person name="Ahrendt S."/>
            <person name="Andreopoulos W."/>
            <person name="Barry K."/>
            <person name="Beard J."/>
            <person name="Benny G.L."/>
            <person name="Blankenship S."/>
            <person name="Bonito G."/>
            <person name="Cuomo C."/>
            <person name="Desiro A."/>
            <person name="Gervers K.A."/>
            <person name="Hundley H."/>
            <person name="Kuo A."/>
            <person name="LaButti K."/>
            <person name="Lang B.F."/>
            <person name="Lipzen A."/>
            <person name="O'Donnell K."/>
            <person name="Pangilinan J."/>
            <person name="Reynolds N."/>
            <person name="Sandor L."/>
            <person name="Smith M.E."/>
            <person name="Tsang A."/>
            <person name="Grigoriev I.V."/>
            <person name="Stajich J.E."/>
            <person name="Spatafora J.W."/>
        </authorList>
    </citation>
    <scope>NUCLEOTIDE SEQUENCE</scope>
    <source>
        <strain evidence="2">RSA 2281</strain>
    </source>
</reference>
<keyword evidence="1" id="KW-0472">Membrane</keyword>
<keyword evidence="1" id="KW-0812">Transmembrane</keyword>
<evidence type="ECO:0000313" key="2">
    <source>
        <dbReference type="EMBL" id="KAI9258092.1"/>
    </source>
</evidence>
<name>A0AAD5K765_9FUNG</name>